<dbReference type="Proteomes" id="UP000001889">
    <property type="component" value="Chromosome"/>
</dbReference>
<evidence type="ECO:0000313" key="2">
    <source>
        <dbReference type="Proteomes" id="UP000001889"/>
    </source>
</evidence>
<proteinExistence type="predicted"/>
<dbReference type="HOGENOM" id="CLU_136693_0_0_6"/>
<protein>
    <submittedName>
        <fullName evidence="1">Uncharacterized protein</fullName>
    </submittedName>
</protein>
<reference evidence="1 2" key="1">
    <citation type="journal article" date="2010" name="J. Bacteriol.">
        <title>The Citrobacter rodentium genome sequence reveals convergent evolution with human pathogenic Escherichia coli.</title>
        <authorList>
            <person name="Petty N.K."/>
            <person name="Bulgin R."/>
            <person name="Crepin V.F."/>
            <person name="Cerdeno-Tarraga A.M."/>
            <person name="Schroeder G.N."/>
            <person name="Quail M.A."/>
            <person name="Lennard N."/>
            <person name="Corton C."/>
            <person name="Barron A."/>
            <person name="Clark L."/>
            <person name="Toribio A.L."/>
            <person name="Parkhill J."/>
            <person name="Dougan G."/>
            <person name="Frankel G."/>
            <person name="Thomson N.R."/>
        </authorList>
    </citation>
    <scope>NUCLEOTIDE SEQUENCE [LARGE SCALE GENOMIC DNA]</scope>
    <source>
        <strain evidence="1 2">ICC168</strain>
    </source>
</reference>
<evidence type="ECO:0000313" key="1">
    <source>
        <dbReference type="EMBL" id="CBG90778.1"/>
    </source>
</evidence>
<keyword evidence="2" id="KW-1185">Reference proteome</keyword>
<sequence>MQPLCEYEMTNFEDKNIFLEELVRNFPIKRDGEISFGMLEMYEGEVVYDYFYEKTWLELISGLDFRLDGEALEKGCLYLNKDDFIYYFPLYIYASVINVDGWAFEYSFFMNYLIPDVMGEEEYFAFIDRFSELQNILIYDFVLYKSEKGDVVASEAFNKFWCLYS</sequence>
<dbReference type="KEGG" id="cro:ROD_40751"/>
<dbReference type="EMBL" id="FN543502">
    <property type="protein sequence ID" value="CBG90778.1"/>
    <property type="molecule type" value="Genomic_DNA"/>
</dbReference>
<name>D2TI07_CITRI</name>
<dbReference type="AlphaFoldDB" id="D2TI07"/>
<accession>D2TI07</accession>
<organism evidence="1 2">
    <name type="scientific">Citrobacter rodentium (strain ICC168)</name>
    <name type="common">Citrobacter freundii biotype 4280</name>
    <dbReference type="NCBI Taxonomy" id="637910"/>
    <lineage>
        <taxon>Bacteria</taxon>
        <taxon>Pseudomonadati</taxon>
        <taxon>Pseudomonadota</taxon>
        <taxon>Gammaproteobacteria</taxon>
        <taxon>Enterobacterales</taxon>
        <taxon>Enterobacteriaceae</taxon>
        <taxon>Citrobacter</taxon>
    </lineage>
</organism>
<gene>
    <name evidence="1" type="ordered locus">ROD_40751</name>
</gene>